<protein>
    <submittedName>
        <fullName evidence="11">Uncharacterized protein</fullName>
    </submittedName>
</protein>
<organism evidence="11 12">
    <name type="scientific">Electrophorus electricus</name>
    <name type="common">Electric eel</name>
    <name type="synonym">Gymnotus electricus</name>
    <dbReference type="NCBI Taxonomy" id="8005"/>
    <lineage>
        <taxon>Eukaryota</taxon>
        <taxon>Metazoa</taxon>
        <taxon>Chordata</taxon>
        <taxon>Craniata</taxon>
        <taxon>Vertebrata</taxon>
        <taxon>Euteleostomi</taxon>
        <taxon>Actinopterygii</taxon>
        <taxon>Neopterygii</taxon>
        <taxon>Teleostei</taxon>
        <taxon>Ostariophysi</taxon>
        <taxon>Gymnotiformes</taxon>
        <taxon>Gymnotoidei</taxon>
        <taxon>Gymnotidae</taxon>
        <taxon>Electrophorus</taxon>
    </lineage>
</organism>
<evidence type="ECO:0000256" key="10">
    <source>
        <dbReference type="SAM" id="SignalP"/>
    </source>
</evidence>
<feature type="transmembrane region" description="Helical" evidence="9">
    <location>
        <begin position="109"/>
        <end position="130"/>
    </location>
</feature>
<feature type="signal peptide" evidence="10">
    <location>
        <begin position="1"/>
        <end position="29"/>
    </location>
</feature>
<reference evidence="12" key="1">
    <citation type="journal article" date="2014" name="Science">
        <title>Nonhuman genetics. Genomic basis for the convergent evolution of electric organs.</title>
        <authorList>
            <person name="Gallant J.R."/>
            <person name="Traeger L.L."/>
            <person name="Volkening J.D."/>
            <person name="Moffett H."/>
            <person name="Chen P.H."/>
            <person name="Novina C.D."/>
            <person name="Phillips G.N.Jr."/>
            <person name="Anand R."/>
            <person name="Wells G.B."/>
            <person name="Pinch M."/>
            <person name="Guth R."/>
            <person name="Unguez G.A."/>
            <person name="Albert J.S."/>
            <person name="Zakon H.H."/>
            <person name="Samanta M.P."/>
            <person name="Sussman M.R."/>
        </authorList>
    </citation>
    <scope>NUCLEOTIDE SEQUENCE [LARGE SCALE GENOMIC DNA]</scope>
</reference>
<dbReference type="PANTHER" id="PTHR16677">
    <property type="entry name" value="HEMATOPOIETIC PROGENITOR CELL ANTIGEN CD34"/>
    <property type="match status" value="1"/>
</dbReference>
<evidence type="ECO:0000256" key="3">
    <source>
        <dbReference type="ARBA" id="ARBA00022729"/>
    </source>
</evidence>
<reference evidence="11" key="3">
    <citation type="submission" date="2020-05" db="EMBL/GenBank/DDBJ databases">
        <title>Electrophorus electricus (electric eel) genome, fEleEle1, primary haplotype.</title>
        <authorList>
            <person name="Myers G."/>
            <person name="Meyer A."/>
            <person name="Fedrigo O."/>
            <person name="Formenti G."/>
            <person name="Rhie A."/>
            <person name="Tracey A."/>
            <person name="Sims Y."/>
            <person name="Jarvis E.D."/>
        </authorList>
    </citation>
    <scope>NUCLEOTIDE SEQUENCE [LARGE SCALE GENOMIC DNA]</scope>
</reference>
<evidence type="ECO:0000313" key="12">
    <source>
        <dbReference type="Proteomes" id="UP000314983"/>
    </source>
</evidence>
<dbReference type="InterPro" id="IPR008083">
    <property type="entry name" value="CD34"/>
</dbReference>
<keyword evidence="7" id="KW-0325">Glycoprotein</keyword>
<dbReference type="InterPro" id="IPR013836">
    <property type="entry name" value="CD34/Podocalyxin"/>
</dbReference>
<evidence type="ECO:0000256" key="5">
    <source>
        <dbReference type="ARBA" id="ARBA00022989"/>
    </source>
</evidence>
<evidence type="ECO:0000256" key="8">
    <source>
        <dbReference type="SAM" id="MobiDB-lite"/>
    </source>
</evidence>
<name>A0A4W4E078_ELEEL</name>
<proteinExistence type="predicted"/>
<evidence type="ECO:0000256" key="9">
    <source>
        <dbReference type="SAM" id="Phobius"/>
    </source>
</evidence>
<feature type="chain" id="PRO_5044190566" evidence="10">
    <location>
        <begin position="30"/>
        <end position="206"/>
    </location>
</feature>
<keyword evidence="2 9" id="KW-0812">Transmembrane</keyword>
<feature type="region of interest" description="Disordered" evidence="8">
    <location>
        <begin position="151"/>
        <end position="206"/>
    </location>
</feature>
<keyword evidence="5 9" id="KW-1133">Transmembrane helix</keyword>
<keyword evidence="3 10" id="KW-0732">Signal</keyword>
<keyword evidence="12" id="KW-1185">Reference proteome</keyword>
<comment type="subcellular location">
    <subcellularLocation>
        <location evidence="1">Membrane</location>
        <topology evidence="1">Single-pass type I membrane protein</topology>
    </subcellularLocation>
</comment>
<sequence length="206" mass="22587">MAMWRMSETWRRMSLALFLCALLFLRCRGQNLTSEAPDNAMPENFSTAQTVTANFSTATDSVMSHSTTSVTPQNETTFSSQNVTMTPYNQTTTNNKSSDTGDLSKRNTVFISLLVTGLALIAGLLGWYTWKHHRRTNSKDVKLADESCVPEEENQGYTLVSVAPLKPLETQEKPSQNGESTEAVKTQTPPAATNGHSSGKTADTEL</sequence>
<gene>
    <name evidence="11" type="primary">cd34</name>
</gene>
<dbReference type="STRING" id="8005.ENSEEEP00000004529"/>
<evidence type="ECO:0000256" key="1">
    <source>
        <dbReference type="ARBA" id="ARBA00004479"/>
    </source>
</evidence>
<reference evidence="11" key="5">
    <citation type="submission" date="2025-09" db="UniProtKB">
        <authorList>
            <consortium name="Ensembl"/>
        </authorList>
    </citation>
    <scope>IDENTIFICATION</scope>
</reference>
<evidence type="ECO:0000256" key="4">
    <source>
        <dbReference type="ARBA" id="ARBA00022889"/>
    </source>
</evidence>
<dbReference type="Pfam" id="PF06365">
    <property type="entry name" value="CD34_antigen"/>
    <property type="match status" value="1"/>
</dbReference>
<dbReference type="GO" id="GO:0007155">
    <property type="term" value="P:cell adhesion"/>
    <property type="evidence" value="ECO:0007669"/>
    <property type="project" value="UniProtKB-KW"/>
</dbReference>
<evidence type="ECO:0000256" key="2">
    <source>
        <dbReference type="ARBA" id="ARBA00022692"/>
    </source>
</evidence>
<evidence type="ECO:0000256" key="6">
    <source>
        <dbReference type="ARBA" id="ARBA00023136"/>
    </source>
</evidence>
<dbReference type="Proteomes" id="UP000314983">
    <property type="component" value="Chromosome 22"/>
</dbReference>
<feature type="compositionally biased region" description="Polar residues" evidence="8">
    <location>
        <begin position="173"/>
        <end position="206"/>
    </location>
</feature>
<accession>A0A4W4E078</accession>
<reference evidence="12" key="2">
    <citation type="journal article" date="2017" name="Sci. Adv.">
        <title>A tail of two voltages: Proteomic comparison of the three electric organs of the electric eel.</title>
        <authorList>
            <person name="Traeger L.L."/>
            <person name="Sabat G."/>
            <person name="Barrett-Wilt G.A."/>
            <person name="Wells G.B."/>
            <person name="Sussman M.R."/>
        </authorList>
    </citation>
    <scope>NUCLEOTIDE SEQUENCE [LARGE SCALE GENOMIC DNA]</scope>
</reference>
<evidence type="ECO:0000256" key="7">
    <source>
        <dbReference type="ARBA" id="ARBA00023180"/>
    </source>
</evidence>
<reference evidence="11" key="4">
    <citation type="submission" date="2025-08" db="UniProtKB">
        <authorList>
            <consortium name="Ensembl"/>
        </authorList>
    </citation>
    <scope>IDENTIFICATION</scope>
</reference>
<keyword evidence="6 9" id="KW-0472">Membrane</keyword>
<dbReference type="GO" id="GO:0005886">
    <property type="term" value="C:plasma membrane"/>
    <property type="evidence" value="ECO:0007669"/>
    <property type="project" value="UniProtKB-ARBA"/>
</dbReference>
<evidence type="ECO:0000313" key="11">
    <source>
        <dbReference type="Ensembl" id="ENSEEEP00000004529.2"/>
    </source>
</evidence>
<dbReference type="PANTHER" id="PTHR16677:SF1">
    <property type="entry name" value="HEMATOPOIETIC PROGENITOR CELL ANTIGEN CD34"/>
    <property type="match status" value="1"/>
</dbReference>
<dbReference type="GeneTree" id="ENSGT00390000008414"/>
<dbReference type="AlphaFoldDB" id="A0A4W4E078"/>
<keyword evidence="4" id="KW-0130">Cell adhesion</keyword>
<dbReference type="Ensembl" id="ENSEEET00000004593.2">
    <property type="protein sequence ID" value="ENSEEEP00000004529.2"/>
    <property type="gene ID" value="ENSEEEG00000002362.2"/>
</dbReference>
<dbReference type="OMA" id="STWRMNG"/>